<keyword evidence="6 7" id="KW-0472">Membrane</keyword>
<feature type="transmembrane region" description="Helical" evidence="7">
    <location>
        <begin position="27"/>
        <end position="43"/>
    </location>
</feature>
<dbReference type="InterPro" id="IPR036721">
    <property type="entry name" value="RCK_C_sf"/>
</dbReference>
<dbReference type="InterPro" id="IPR051679">
    <property type="entry name" value="DASS-Related_Transporters"/>
</dbReference>
<evidence type="ECO:0000259" key="8">
    <source>
        <dbReference type="PROSITE" id="PS51202"/>
    </source>
</evidence>
<gene>
    <name evidence="9" type="ORF">SHEWBE_3485</name>
</gene>
<feature type="domain" description="RCK C-terminal" evidence="8">
    <location>
        <begin position="195"/>
        <end position="280"/>
    </location>
</feature>
<dbReference type="Pfam" id="PF03600">
    <property type="entry name" value="CitMHS"/>
    <property type="match status" value="1"/>
</dbReference>
<name>A0A330M5P0_9GAMM</name>
<feature type="transmembrane region" description="Helical" evidence="7">
    <location>
        <begin position="49"/>
        <end position="70"/>
    </location>
</feature>
<evidence type="ECO:0000256" key="7">
    <source>
        <dbReference type="SAM" id="Phobius"/>
    </source>
</evidence>
<feature type="transmembrane region" description="Helical" evidence="7">
    <location>
        <begin position="167"/>
        <end position="190"/>
    </location>
</feature>
<dbReference type="PANTHER" id="PTHR43652">
    <property type="entry name" value="BASIC AMINO ACID ANTIPORTER YFCC-RELATED"/>
    <property type="match status" value="1"/>
</dbReference>
<dbReference type="RefSeq" id="WP_112353334.1">
    <property type="nucleotide sequence ID" value="NZ_LS483452.1"/>
</dbReference>
<dbReference type="GO" id="GO:0005886">
    <property type="term" value="C:plasma membrane"/>
    <property type="evidence" value="ECO:0007669"/>
    <property type="project" value="TreeGrafter"/>
</dbReference>
<dbReference type="OrthoDB" id="9809303at2"/>
<comment type="subcellular location">
    <subcellularLocation>
        <location evidence="1">Membrane</location>
        <topology evidence="1">Multi-pass membrane protein</topology>
    </subcellularLocation>
</comment>
<dbReference type="AlphaFoldDB" id="A0A330M5P0"/>
<feature type="transmembrane region" description="Helical" evidence="7">
    <location>
        <begin position="91"/>
        <end position="116"/>
    </location>
</feature>
<sequence length="576" mass="62362">MSLDAYLTIGIFVATIAGLIRFQSRPAVVFGVALLALVGLNLVSKEQLLSSMSNPGLVTLVLLILCSFALEKTRLLRAIASKVIVSSYNSTWMRLFGITALSSAMLNNTAVVATLLSPIRNNPHHFASKLLLPLSYAAILGGTLTLIGTSTNLIVNSLYIDATGKSLSFFSFTAVGIMLVLGCGLVLRLVSRWLPDIEHKETCSKGYFIDAKVVLGSELIGRSVEDNGLRHLESLFLVEVVRDGRLISPVTPTEVLLLNDRLIFSGDITKMMQLSQFSGLEMFAEKNGLLDSNLTEVVVKQESVLIGKTLKGSGFRALFDAAVVAIRRDGEEISGKLGEVVIKAGDFLILAVGEDFKTRRNISKNFIVISGVEPEVRINGAKAWLSIGGFVLTIALAATGVIEMLQGMLLLLGVLIFSKCLNVNEVVRRFPVDIWLIVSTAILLSHALVNNGVADLVAQWVNSVTDKDHLYLALVLVYVATWLMTELITNNAAAALMFPIAYSIALGFGVDILPFVMTVAFAASGSFISPYGYQTNLMVYNAGHYRIIDFVRVGLPVSLTYGVIVLMAVPVFFPFM</sequence>
<dbReference type="InterPro" id="IPR006037">
    <property type="entry name" value="RCK_C"/>
</dbReference>
<feature type="transmembrane region" description="Helical" evidence="7">
    <location>
        <begin position="430"/>
        <end position="449"/>
    </location>
</feature>
<dbReference type="EMBL" id="LS483452">
    <property type="protein sequence ID" value="SQH77448.1"/>
    <property type="molecule type" value="Genomic_DNA"/>
</dbReference>
<accession>A0A330M5P0</accession>
<evidence type="ECO:0000256" key="6">
    <source>
        <dbReference type="ARBA" id="ARBA00023136"/>
    </source>
</evidence>
<keyword evidence="5 7" id="KW-1133">Transmembrane helix</keyword>
<dbReference type="InterPro" id="IPR004680">
    <property type="entry name" value="Cit_transptr-like_dom"/>
</dbReference>
<dbReference type="GO" id="GO:0006813">
    <property type="term" value="P:potassium ion transport"/>
    <property type="evidence" value="ECO:0007669"/>
    <property type="project" value="InterPro"/>
</dbReference>
<evidence type="ECO:0000256" key="2">
    <source>
        <dbReference type="ARBA" id="ARBA00022448"/>
    </source>
</evidence>
<feature type="transmembrane region" description="Helical" evidence="7">
    <location>
        <begin position="553"/>
        <end position="575"/>
    </location>
</feature>
<dbReference type="Gene3D" id="3.30.70.1450">
    <property type="entry name" value="Regulator of K+ conductance, C-terminal domain"/>
    <property type="match status" value="2"/>
</dbReference>
<dbReference type="PANTHER" id="PTHR43652:SF2">
    <property type="entry name" value="BASIC AMINO ACID ANTIPORTER YFCC-RELATED"/>
    <property type="match status" value="1"/>
</dbReference>
<evidence type="ECO:0000256" key="4">
    <source>
        <dbReference type="ARBA" id="ARBA00022737"/>
    </source>
</evidence>
<dbReference type="Pfam" id="PF02080">
    <property type="entry name" value="TrkA_C"/>
    <property type="match status" value="1"/>
</dbReference>
<evidence type="ECO:0000256" key="5">
    <source>
        <dbReference type="ARBA" id="ARBA00022989"/>
    </source>
</evidence>
<reference evidence="10" key="1">
    <citation type="submission" date="2018-06" db="EMBL/GenBank/DDBJ databases">
        <authorList>
            <person name="Cea G.-C."/>
            <person name="William W."/>
        </authorList>
    </citation>
    <scope>NUCLEOTIDE SEQUENCE [LARGE SCALE GENOMIC DNA]</scope>
    <source>
        <strain evidence="10">DB21MT-2</strain>
    </source>
</reference>
<dbReference type="PROSITE" id="PS51202">
    <property type="entry name" value="RCK_C"/>
    <property type="match status" value="2"/>
</dbReference>
<dbReference type="KEGG" id="sbk:SHEWBE_3485"/>
<evidence type="ECO:0000256" key="1">
    <source>
        <dbReference type="ARBA" id="ARBA00004141"/>
    </source>
</evidence>
<dbReference type="GO" id="GO:0008324">
    <property type="term" value="F:monoatomic cation transmembrane transporter activity"/>
    <property type="evidence" value="ECO:0007669"/>
    <property type="project" value="InterPro"/>
</dbReference>
<evidence type="ECO:0000256" key="3">
    <source>
        <dbReference type="ARBA" id="ARBA00022692"/>
    </source>
</evidence>
<evidence type="ECO:0000313" key="9">
    <source>
        <dbReference type="EMBL" id="SQH77448.1"/>
    </source>
</evidence>
<feature type="transmembrane region" description="Helical" evidence="7">
    <location>
        <begin position="6"/>
        <end position="22"/>
    </location>
</feature>
<keyword evidence="3 7" id="KW-0812">Transmembrane</keyword>
<dbReference type="Proteomes" id="UP000250123">
    <property type="component" value="Chromosome SHEWBE"/>
</dbReference>
<evidence type="ECO:0000313" key="10">
    <source>
        <dbReference type="Proteomes" id="UP000250123"/>
    </source>
</evidence>
<organism evidence="9 10">
    <name type="scientific">Shewanella benthica</name>
    <dbReference type="NCBI Taxonomy" id="43661"/>
    <lineage>
        <taxon>Bacteria</taxon>
        <taxon>Pseudomonadati</taxon>
        <taxon>Pseudomonadota</taxon>
        <taxon>Gammaproteobacteria</taxon>
        <taxon>Alteromonadales</taxon>
        <taxon>Shewanellaceae</taxon>
        <taxon>Shewanella</taxon>
    </lineage>
</organism>
<proteinExistence type="predicted"/>
<keyword evidence="4" id="KW-0677">Repeat</keyword>
<protein>
    <submittedName>
        <fullName evidence="9">Putative transporter</fullName>
    </submittedName>
</protein>
<feature type="transmembrane region" description="Helical" evidence="7">
    <location>
        <begin position="500"/>
        <end position="533"/>
    </location>
</feature>
<feature type="domain" description="RCK C-terminal" evidence="8">
    <location>
        <begin position="282"/>
        <end position="367"/>
    </location>
</feature>
<keyword evidence="2" id="KW-0813">Transport</keyword>
<dbReference type="SUPFAM" id="SSF116726">
    <property type="entry name" value="TrkA C-terminal domain-like"/>
    <property type="match status" value="2"/>
</dbReference>
<feature type="transmembrane region" description="Helical" evidence="7">
    <location>
        <begin position="136"/>
        <end position="155"/>
    </location>
</feature>
<feature type="transmembrane region" description="Helical" evidence="7">
    <location>
        <begin position="387"/>
        <end position="418"/>
    </location>
</feature>
<feature type="transmembrane region" description="Helical" evidence="7">
    <location>
        <begin position="469"/>
        <end position="488"/>
    </location>
</feature>